<evidence type="ECO:0000256" key="1">
    <source>
        <dbReference type="ARBA" id="ARBA00004496"/>
    </source>
</evidence>
<dbReference type="InterPro" id="IPR002575">
    <property type="entry name" value="Aminoglycoside_PTrfase"/>
</dbReference>
<feature type="domain" description="Aminoglycoside phosphotransferase" evidence="10">
    <location>
        <begin position="37"/>
        <end position="268"/>
    </location>
</feature>
<dbReference type="Proteomes" id="UP001054945">
    <property type="component" value="Unassembled WGS sequence"/>
</dbReference>
<dbReference type="PANTHER" id="PTHR21064:SF1">
    <property type="entry name" value="HYDROXYLYSINE KINASE"/>
    <property type="match status" value="1"/>
</dbReference>
<proteinExistence type="inferred from homology"/>
<dbReference type="AlphaFoldDB" id="A0AAV4Y244"/>
<dbReference type="SUPFAM" id="SSF56112">
    <property type="entry name" value="Protein kinase-like (PK-like)"/>
    <property type="match status" value="1"/>
</dbReference>
<evidence type="ECO:0000313" key="12">
    <source>
        <dbReference type="Proteomes" id="UP001054945"/>
    </source>
</evidence>
<keyword evidence="3" id="KW-0963">Cytoplasm</keyword>
<comment type="function">
    <text evidence="7">Catalyzes the GTP-dependent phosphorylation of 5-hydroxy-L-lysine.</text>
</comment>
<evidence type="ECO:0000259" key="10">
    <source>
        <dbReference type="Pfam" id="PF01636"/>
    </source>
</evidence>
<gene>
    <name evidence="11" type="primary">HYKK</name>
    <name evidence="11" type="ORF">CEXT_279281</name>
</gene>
<dbReference type="Pfam" id="PF01636">
    <property type="entry name" value="APH"/>
    <property type="match status" value="1"/>
</dbReference>
<keyword evidence="5 11" id="KW-0418">Kinase</keyword>
<comment type="similarity">
    <text evidence="2">Belongs to the aminoglycoside phosphotransferase family.</text>
</comment>
<dbReference type="InterPro" id="IPR050249">
    <property type="entry name" value="Pseudomonas-type_ThrB"/>
</dbReference>
<name>A0AAV4Y244_CAEEX</name>
<comment type="subcellular location">
    <subcellularLocation>
        <location evidence="1">Cytoplasm</location>
    </subcellularLocation>
</comment>
<evidence type="ECO:0000256" key="5">
    <source>
        <dbReference type="ARBA" id="ARBA00022777"/>
    </source>
</evidence>
<reference evidence="11 12" key="1">
    <citation type="submission" date="2021-06" db="EMBL/GenBank/DDBJ databases">
        <title>Caerostris extrusa draft genome.</title>
        <authorList>
            <person name="Kono N."/>
            <person name="Arakawa K."/>
        </authorList>
    </citation>
    <scope>NUCLEOTIDE SEQUENCE [LARGE SCALE GENOMIC DNA]</scope>
</reference>
<protein>
    <recommendedName>
        <fullName evidence="9">Hydroxylysine kinase</fullName>
        <ecNumber evidence="8">2.7.1.81</ecNumber>
    </recommendedName>
</protein>
<comment type="caution">
    <text evidence="11">The sequence shown here is derived from an EMBL/GenBank/DDBJ whole genome shotgun (WGS) entry which is preliminary data.</text>
</comment>
<comment type="catalytic activity">
    <reaction evidence="6">
        <text>(5R)-5-hydroxy-L-lysine + GTP = (5R)-5-phosphooxy-L-lysine + GDP + H(+)</text>
        <dbReference type="Rhea" id="RHEA:19049"/>
        <dbReference type="ChEBI" id="CHEBI:15378"/>
        <dbReference type="ChEBI" id="CHEBI:37565"/>
        <dbReference type="ChEBI" id="CHEBI:57882"/>
        <dbReference type="ChEBI" id="CHEBI:58189"/>
        <dbReference type="ChEBI" id="CHEBI:58357"/>
        <dbReference type="EC" id="2.7.1.81"/>
    </reaction>
</comment>
<dbReference type="GO" id="GO:0047992">
    <property type="term" value="F:hydroxylysine kinase activity"/>
    <property type="evidence" value="ECO:0007669"/>
    <property type="project" value="UniProtKB-EC"/>
</dbReference>
<dbReference type="EMBL" id="BPLR01001266">
    <property type="protein sequence ID" value="GIZ01218.1"/>
    <property type="molecule type" value="Genomic_DNA"/>
</dbReference>
<evidence type="ECO:0000256" key="9">
    <source>
        <dbReference type="ARBA" id="ARBA00040505"/>
    </source>
</evidence>
<evidence type="ECO:0000256" key="2">
    <source>
        <dbReference type="ARBA" id="ARBA00006219"/>
    </source>
</evidence>
<dbReference type="InterPro" id="IPR011009">
    <property type="entry name" value="Kinase-like_dom_sf"/>
</dbReference>
<dbReference type="PANTHER" id="PTHR21064">
    <property type="entry name" value="AMINOGLYCOSIDE PHOSPHOTRANSFERASE DOMAIN-CONTAINING PROTEIN-RELATED"/>
    <property type="match status" value="1"/>
</dbReference>
<accession>A0AAV4Y244</accession>
<evidence type="ECO:0000313" key="11">
    <source>
        <dbReference type="EMBL" id="GIZ01218.1"/>
    </source>
</evidence>
<keyword evidence="4" id="KW-0808">Transferase</keyword>
<sequence length="347" mass="39789">MDIKRMVSFDDQNFHIKVSKEHKNPYISQISANGYTLKITNTLKSSLEGNFDSMHTSMIHLDKKGMHTPVPVKNLEGETWTLERVPLLNEDENVPGPKLCGVRLLTYITGVPVSTQEYTKDLLFQWGLLLAKFHYAVEDLDRLGFENKSVFWNLEHIPELRKYMEGLEGQRLKLVQSVLDRYPSEIEKNMDRLPKGIIHGDFNENNILVQLKTTQKDETVYSVDGVLDLEDMHCGTYVWDLGLMLAYTLLDCKTMDPLEGAGHALAGYLSLRSLCDLELPLLKMCIECRLCQSLILCAHSYRTDPSNEYLMSSAKAGWSRLEQICSTSNEDLLSKWKEIRQSYNNKK</sequence>
<evidence type="ECO:0000256" key="3">
    <source>
        <dbReference type="ARBA" id="ARBA00022490"/>
    </source>
</evidence>
<dbReference type="GO" id="GO:0005737">
    <property type="term" value="C:cytoplasm"/>
    <property type="evidence" value="ECO:0007669"/>
    <property type="project" value="UniProtKB-SubCell"/>
</dbReference>
<evidence type="ECO:0000256" key="6">
    <source>
        <dbReference type="ARBA" id="ARBA00036820"/>
    </source>
</evidence>
<evidence type="ECO:0000256" key="4">
    <source>
        <dbReference type="ARBA" id="ARBA00022679"/>
    </source>
</evidence>
<evidence type="ECO:0000256" key="7">
    <source>
        <dbReference type="ARBA" id="ARBA00037368"/>
    </source>
</evidence>
<dbReference type="Gene3D" id="3.90.1200.10">
    <property type="match status" value="1"/>
</dbReference>
<evidence type="ECO:0000256" key="8">
    <source>
        <dbReference type="ARBA" id="ARBA00038873"/>
    </source>
</evidence>
<keyword evidence="12" id="KW-1185">Reference proteome</keyword>
<dbReference type="EC" id="2.7.1.81" evidence="8"/>
<organism evidence="11 12">
    <name type="scientific">Caerostris extrusa</name>
    <name type="common">Bark spider</name>
    <name type="synonym">Caerostris bankana</name>
    <dbReference type="NCBI Taxonomy" id="172846"/>
    <lineage>
        <taxon>Eukaryota</taxon>
        <taxon>Metazoa</taxon>
        <taxon>Ecdysozoa</taxon>
        <taxon>Arthropoda</taxon>
        <taxon>Chelicerata</taxon>
        <taxon>Arachnida</taxon>
        <taxon>Araneae</taxon>
        <taxon>Araneomorphae</taxon>
        <taxon>Entelegynae</taxon>
        <taxon>Araneoidea</taxon>
        <taxon>Araneidae</taxon>
        <taxon>Caerostris</taxon>
    </lineage>
</organism>